<evidence type="ECO:0000256" key="3">
    <source>
        <dbReference type="ARBA" id="ARBA00022679"/>
    </source>
</evidence>
<dbReference type="Gene3D" id="3.90.580.10">
    <property type="entry name" value="Zinc finger, CHC2-type domain"/>
    <property type="match status" value="1"/>
</dbReference>
<dbReference type="GO" id="GO:0003677">
    <property type="term" value="F:DNA binding"/>
    <property type="evidence" value="ECO:0007669"/>
    <property type="project" value="UniProtKB-KW"/>
</dbReference>
<comment type="similarity">
    <text evidence="12 13">Belongs to the DnaG primase family.</text>
</comment>
<dbReference type="InterPro" id="IPR019475">
    <property type="entry name" value="DNA_primase_DnaB-bd"/>
</dbReference>
<organism evidence="17 18">
    <name type="scientific">Idiomarina aquatica</name>
    <dbReference type="NCBI Taxonomy" id="1327752"/>
    <lineage>
        <taxon>Bacteria</taxon>
        <taxon>Pseudomonadati</taxon>
        <taxon>Pseudomonadota</taxon>
        <taxon>Gammaproteobacteria</taxon>
        <taxon>Alteromonadales</taxon>
        <taxon>Idiomarinaceae</taxon>
        <taxon>Idiomarina</taxon>
    </lineage>
</organism>
<dbReference type="SUPFAM" id="SSF56731">
    <property type="entry name" value="DNA primase core"/>
    <property type="match status" value="1"/>
</dbReference>
<gene>
    <name evidence="12" type="primary">dnaG</name>
    <name evidence="17" type="ORF">CWE23_09955</name>
</gene>
<dbReference type="FunFam" id="3.90.980.10:FF:000001">
    <property type="entry name" value="DNA primase"/>
    <property type="match status" value="1"/>
</dbReference>
<keyword evidence="10 12" id="KW-0238">DNA-binding</keyword>
<dbReference type="GO" id="GO:0000428">
    <property type="term" value="C:DNA-directed RNA polymerase complex"/>
    <property type="evidence" value="ECO:0007669"/>
    <property type="project" value="UniProtKB-KW"/>
</dbReference>
<dbReference type="Gene3D" id="3.90.980.10">
    <property type="entry name" value="DNA primase, catalytic core, N-terminal domain"/>
    <property type="match status" value="1"/>
</dbReference>
<evidence type="ECO:0000256" key="10">
    <source>
        <dbReference type="ARBA" id="ARBA00023125"/>
    </source>
</evidence>
<evidence type="ECO:0000259" key="16">
    <source>
        <dbReference type="PROSITE" id="PS50880"/>
    </source>
</evidence>
<dbReference type="CDD" id="cd03364">
    <property type="entry name" value="TOPRIM_DnaG_primases"/>
    <property type="match status" value="1"/>
</dbReference>
<evidence type="ECO:0000313" key="18">
    <source>
        <dbReference type="Proteomes" id="UP000286680"/>
    </source>
</evidence>
<evidence type="ECO:0000256" key="15">
    <source>
        <dbReference type="SAM" id="MobiDB-lite"/>
    </source>
</evidence>
<dbReference type="Pfam" id="PF08278">
    <property type="entry name" value="DnaG_DnaB_bind"/>
    <property type="match status" value="1"/>
</dbReference>
<keyword evidence="18" id="KW-1185">Reference proteome</keyword>
<evidence type="ECO:0000256" key="2">
    <source>
        <dbReference type="ARBA" id="ARBA00022515"/>
    </source>
</evidence>
<feature type="domain" description="Toprim" evidence="16">
    <location>
        <begin position="263"/>
        <end position="345"/>
    </location>
</feature>
<keyword evidence="6 12" id="KW-0479">Metal-binding</keyword>
<dbReference type="PROSITE" id="PS50880">
    <property type="entry name" value="TOPRIM"/>
    <property type="match status" value="1"/>
</dbReference>
<dbReference type="NCBIfam" id="TIGR01391">
    <property type="entry name" value="dnaG"/>
    <property type="match status" value="1"/>
</dbReference>
<dbReference type="HAMAP" id="MF_00974">
    <property type="entry name" value="DNA_primase_DnaG"/>
    <property type="match status" value="1"/>
</dbReference>
<feature type="zinc finger region" description="CHC2-type" evidence="12 14">
    <location>
        <begin position="40"/>
        <end position="64"/>
    </location>
</feature>
<dbReference type="SMART" id="SM00493">
    <property type="entry name" value="TOPRIM"/>
    <property type="match status" value="1"/>
</dbReference>
<dbReference type="InterPro" id="IPR050219">
    <property type="entry name" value="DnaG_primase"/>
</dbReference>
<dbReference type="FunFam" id="3.40.1360.10:FF:000002">
    <property type="entry name" value="DNA primase"/>
    <property type="match status" value="1"/>
</dbReference>
<evidence type="ECO:0000256" key="6">
    <source>
        <dbReference type="ARBA" id="ARBA00022723"/>
    </source>
</evidence>
<evidence type="ECO:0000256" key="1">
    <source>
        <dbReference type="ARBA" id="ARBA00022478"/>
    </source>
</evidence>
<comment type="cofactor">
    <cofactor evidence="12 13 14">
        <name>Zn(2+)</name>
        <dbReference type="ChEBI" id="CHEBI:29105"/>
    </cofactor>
    <text evidence="12 13 14">Binds 1 zinc ion per monomer.</text>
</comment>
<dbReference type="Proteomes" id="UP000286680">
    <property type="component" value="Unassembled WGS sequence"/>
</dbReference>
<dbReference type="InterPro" id="IPR030846">
    <property type="entry name" value="DnaG_bac"/>
</dbReference>
<proteinExistence type="inferred from homology"/>
<dbReference type="GO" id="GO:0003899">
    <property type="term" value="F:DNA-directed RNA polymerase activity"/>
    <property type="evidence" value="ECO:0007669"/>
    <property type="project" value="UniProtKB-UniRule"/>
</dbReference>
<comment type="domain">
    <text evidence="12">Contains an N-terminal zinc-binding domain, a central core domain that contains the primase activity, and a C-terminal DnaB-binding domain.</text>
</comment>
<dbReference type="InterPro" id="IPR006171">
    <property type="entry name" value="TOPRIM_dom"/>
</dbReference>
<name>A0AA94EDX9_9GAMM</name>
<evidence type="ECO:0000256" key="11">
    <source>
        <dbReference type="ARBA" id="ARBA00023163"/>
    </source>
</evidence>
<comment type="subunit">
    <text evidence="12">Monomer. Interacts with DnaB.</text>
</comment>
<dbReference type="SMART" id="SM00400">
    <property type="entry name" value="ZnF_CHCC"/>
    <property type="match status" value="1"/>
</dbReference>
<evidence type="ECO:0000256" key="9">
    <source>
        <dbReference type="ARBA" id="ARBA00022842"/>
    </source>
</evidence>
<evidence type="ECO:0000256" key="5">
    <source>
        <dbReference type="ARBA" id="ARBA00022705"/>
    </source>
</evidence>
<dbReference type="GO" id="GO:0006269">
    <property type="term" value="P:DNA replication, synthesis of primer"/>
    <property type="evidence" value="ECO:0007669"/>
    <property type="project" value="UniProtKB-UniRule"/>
</dbReference>
<evidence type="ECO:0000256" key="14">
    <source>
        <dbReference type="PIRSR" id="PIRSR002811-1"/>
    </source>
</evidence>
<sequence>MAGLIPKSFIHDLLDRADIVEVVDSRVPLKKAGKNHQACCPFHNEKTPSFTVSQDKQFYHCFGCGEHGNAIDFLMNYDGLDFPDAVEELASMLGLDVPREQSNTTPQQQQQRQQQQRQDSELMSQCARYYQHQLKHHAQAEKAISYLKKRGLTGEIVKKFQIGYAGDEWDGVLNTFGRSGQQRQQLVDLKLVNRNDNGRHYDFFRDRIMFPIHDRRGRVVGFGGRVIDSDGPKYLNSPETRLFHKGHELYGFWHLQQQRKRPEQVVIVEGYMDVVSLAQAGIDYAVASLGTATTTEQLQRLFRTTSTVVCCYDGDRAGRDAAWRALENALPLLKDGVDMRFLFLADGEDPDSLVQSKGAEAFEQQLAQATSFIDYFFEHLLADIDPSNDAGRSQLLSEAKPRIEKVASDFYRESLMEKLANLLRRDRSQLERYVDKPKQQRMTPQAMKMTPLRKAIALLLQYPGLGQTVPVREELGQLRLNGVELFMQLHRQTAAQAMTTAQLLEAWRDTEFHGALEKLAVWEHQLDEEQINAEFYDIFVFLIDQYVEQRANDLLRKEQTHQLNRAEKQEYLMLLQHLRKKQ</sequence>
<dbReference type="PANTHER" id="PTHR30313">
    <property type="entry name" value="DNA PRIMASE"/>
    <property type="match status" value="1"/>
</dbReference>
<keyword evidence="3 12" id="KW-0808">Transferase</keyword>
<dbReference type="RefSeq" id="WP_105307267.1">
    <property type="nucleotide sequence ID" value="NZ_PIPS01000003.1"/>
</dbReference>
<keyword evidence="4 12" id="KW-0548">Nucleotidyltransferase</keyword>
<dbReference type="AlphaFoldDB" id="A0AA94EDX9"/>
<dbReference type="SMART" id="SM00766">
    <property type="entry name" value="DnaG_DnaB_bind"/>
    <property type="match status" value="1"/>
</dbReference>
<dbReference type="PIRSF" id="PIRSF002811">
    <property type="entry name" value="DnaG"/>
    <property type="match status" value="1"/>
</dbReference>
<dbReference type="InterPro" id="IPR013264">
    <property type="entry name" value="DNAG_N"/>
</dbReference>
<keyword evidence="8 12" id="KW-0862">Zinc</keyword>
<dbReference type="FunFam" id="3.90.580.10:FF:000001">
    <property type="entry name" value="DNA primase"/>
    <property type="match status" value="1"/>
</dbReference>
<dbReference type="SUPFAM" id="SSF57783">
    <property type="entry name" value="Zinc beta-ribbon"/>
    <property type="match status" value="1"/>
</dbReference>
<reference evidence="18" key="1">
    <citation type="journal article" date="2018" name="Front. Microbiol.">
        <title>Genome-Based Analysis Reveals the Taxonomy and Diversity of the Family Idiomarinaceae.</title>
        <authorList>
            <person name="Liu Y."/>
            <person name="Lai Q."/>
            <person name="Shao Z."/>
        </authorList>
    </citation>
    <scope>NUCLEOTIDE SEQUENCE [LARGE SCALE GENOMIC DNA]</scope>
    <source>
        <strain evidence="18">SN-14</strain>
    </source>
</reference>
<evidence type="ECO:0000256" key="4">
    <source>
        <dbReference type="ARBA" id="ARBA00022695"/>
    </source>
</evidence>
<protein>
    <recommendedName>
        <fullName evidence="12 13">DNA primase</fullName>
        <ecNumber evidence="12">2.7.7.101</ecNumber>
    </recommendedName>
</protein>
<accession>A0AA94EDX9</accession>
<dbReference type="Pfam" id="PF13155">
    <property type="entry name" value="Toprim_2"/>
    <property type="match status" value="1"/>
</dbReference>
<evidence type="ECO:0000256" key="12">
    <source>
        <dbReference type="HAMAP-Rule" id="MF_00974"/>
    </source>
</evidence>
<dbReference type="InterPro" id="IPR036977">
    <property type="entry name" value="DNA_primase_Znf_CHC2"/>
</dbReference>
<keyword evidence="9" id="KW-0460">Magnesium</keyword>
<dbReference type="GO" id="GO:0008270">
    <property type="term" value="F:zinc ion binding"/>
    <property type="evidence" value="ECO:0007669"/>
    <property type="project" value="UniProtKB-UniRule"/>
</dbReference>
<dbReference type="PANTHER" id="PTHR30313:SF2">
    <property type="entry name" value="DNA PRIMASE"/>
    <property type="match status" value="1"/>
</dbReference>
<dbReference type="Gene3D" id="1.10.860.10">
    <property type="entry name" value="DNAb Helicase, Chain A"/>
    <property type="match status" value="1"/>
</dbReference>
<keyword evidence="1 12" id="KW-0240">DNA-directed RNA polymerase</keyword>
<dbReference type="InterPro" id="IPR002694">
    <property type="entry name" value="Znf_CHC2"/>
</dbReference>
<dbReference type="InterPro" id="IPR034151">
    <property type="entry name" value="TOPRIM_DnaG_bac"/>
</dbReference>
<keyword evidence="11 12" id="KW-0804">Transcription</keyword>
<comment type="function">
    <text evidence="12 13">RNA polymerase that catalyzes the synthesis of short RNA molecules used as primers for DNA polymerase during DNA replication.</text>
</comment>
<dbReference type="InterPro" id="IPR016136">
    <property type="entry name" value="DNA_helicase_N/primase_C"/>
</dbReference>
<dbReference type="InterPro" id="IPR006295">
    <property type="entry name" value="DNA_primase_DnaG"/>
</dbReference>
<comment type="catalytic activity">
    <reaction evidence="12">
        <text>ssDNA + n NTP = ssDNA/pppN(pN)n-1 hybrid + (n-1) diphosphate.</text>
        <dbReference type="EC" id="2.7.7.101"/>
    </reaction>
</comment>
<dbReference type="EMBL" id="PIPS01000003">
    <property type="protein sequence ID" value="RUO42418.1"/>
    <property type="molecule type" value="Genomic_DNA"/>
</dbReference>
<dbReference type="InterPro" id="IPR013173">
    <property type="entry name" value="DNA_primase_DnaG_DnaB-bd_dom"/>
</dbReference>
<dbReference type="InterPro" id="IPR037068">
    <property type="entry name" value="DNA_primase_core_N_sf"/>
</dbReference>
<evidence type="ECO:0000256" key="7">
    <source>
        <dbReference type="ARBA" id="ARBA00022771"/>
    </source>
</evidence>
<dbReference type="EC" id="2.7.7.101" evidence="12"/>
<keyword evidence="7 12" id="KW-0863">Zinc-finger</keyword>
<keyword evidence="5 12" id="KW-0235">DNA replication</keyword>
<keyword evidence="2 12" id="KW-0639">Primosome</keyword>
<dbReference type="Pfam" id="PF08275">
    <property type="entry name" value="DNAG_N"/>
    <property type="match status" value="1"/>
</dbReference>
<dbReference type="GO" id="GO:0005737">
    <property type="term" value="C:cytoplasm"/>
    <property type="evidence" value="ECO:0007669"/>
    <property type="project" value="TreeGrafter"/>
</dbReference>
<dbReference type="Gene3D" id="3.40.1360.10">
    <property type="match status" value="1"/>
</dbReference>
<evidence type="ECO:0000256" key="8">
    <source>
        <dbReference type="ARBA" id="ARBA00022833"/>
    </source>
</evidence>
<evidence type="ECO:0000313" key="17">
    <source>
        <dbReference type="EMBL" id="RUO42418.1"/>
    </source>
</evidence>
<feature type="compositionally biased region" description="Low complexity" evidence="15">
    <location>
        <begin position="107"/>
        <end position="117"/>
    </location>
</feature>
<feature type="region of interest" description="Disordered" evidence="15">
    <location>
        <begin position="99"/>
        <end position="121"/>
    </location>
</feature>
<dbReference type="Gene3D" id="1.20.50.20">
    <property type="entry name" value="DnaG, RNA polymerase domain, helical bundle"/>
    <property type="match status" value="1"/>
</dbReference>
<comment type="caution">
    <text evidence="17">The sequence shown here is derived from an EMBL/GenBank/DDBJ whole genome shotgun (WGS) entry which is preliminary data.</text>
</comment>
<dbReference type="GO" id="GO:1990077">
    <property type="term" value="C:primosome complex"/>
    <property type="evidence" value="ECO:0007669"/>
    <property type="project" value="UniProtKB-KW"/>
</dbReference>
<dbReference type="SUPFAM" id="SSF117023">
    <property type="entry name" value="DNA primase DnaG, C-terminal domain"/>
    <property type="match status" value="1"/>
</dbReference>
<dbReference type="Pfam" id="PF10410">
    <property type="entry name" value="DnaB_bind"/>
    <property type="match status" value="1"/>
</dbReference>
<dbReference type="Pfam" id="PF01807">
    <property type="entry name" value="Zn_ribbon_DnaG"/>
    <property type="match status" value="1"/>
</dbReference>
<evidence type="ECO:0000256" key="13">
    <source>
        <dbReference type="PIRNR" id="PIRNR002811"/>
    </source>
</evidence>